<evidence type="ECO:0000256" key="12">
    <source>
        <dbReference type="ARBA" id="ARBA00076160"/>
    </source>
</evidence>
<dbReference type="HAMAP" id="MF_00113">
    <property type="entry name" value="QueA"/>
    <property type="match status" value="1"/>
</dbReference>
<dbReference type="InterPro" id="IPR036100">
    <property type="entry name" value="QueA_sf"/>
</dbReference>
<dbReference type="InterPro" id="IPR003699">
    <property type="entry name" value="QueA"/>
</dbReference>
<dbReference type="UniPathway" id="UPA00392"/>
<keyword evidence="6 13" id="KW-0949">S-adenosyl-L-methionine</keyword>
<keyword evidence="5 13" id="KW-0808">Transferase</keyword>
<dbReference type="FunFam" id="3.40.1780.10:FF:000001">
    <property type="entry name" value="S-adenosylmethionine:tRNA ribosyltransferase-isomerase"/>
    <property type="match status" value="1"/>
</dbReference>
<gene>
    <name evidence="13" type="primary">queA</name>
    <name evidence="14" type="ORF">BN580_01426</name>
</gene>
<dbReference type="FunFam" id="2.40.10.240:FF:000002">
    <property type="entry name" value="S-adenosylmethionine:tRNA ribosyltransferase-isomerase"/>
    <property type="match status" value="1"/>
</dbReference>
<dbReference type="InterPro" id="IPR042119">
    <property type="entry name" value="QueA_dom2"/>
</dbReference>
<comment type="caution">
    <text evidence="14">The sequence shown here is derived from an EMBL/GenBank/DDBJ whole genome shotgun (WGS) entry which is preliminary data.</text>
</comment>
<dbReference type="EMBL" id="CBFW010000199">
    <property type="protein sequence ID" value="CDC74131.1"/>
    <property type="molecule type" value="Genomic_DNA"/>
</dbReference>
<dbReference type="PANTHER" id="PTHR30307:SF0">
    <property type="entry name" value="S-ADENOSYLMETHIONINE:TRNA RIBOSYLTRANSFERASE-ISOMERASE"/>
    <property type="match status" value="1"/>
</dbReference>
<comment type="pathway">
    <text evidence="2 13">tRNA modification; tRNA-queuosine biosynthesis.</text>
</comment>
<dbReference type="SUPFAM" id="SSF111337">
    <property type="entry name" value="QueA-like"/>
    <property type="match status" value="1"/>
</dbReference>
<protein>
    <recommendedName>
        <fullName evidence="11 13">S-adenosylmethionine:tRNA ribosyltransferase-isomerase</fullName>
        <ecNumber evidence="10 13">2.4.99.17</ecNumber>
    </recommendedName>
    <alternativeName>
        <fullName evidence="12 13">Queuosine biosynthesis protein QueA</fullName>
    </alternativeName>
</protein>
<evidence type="ECO:0000256" key="4">
    <source>
        <dbReference type="ARBA" id="ARBA00022490"/>
    </source>
</evidence>
<evidence type="ECO:0000256" key="11">
    <source>
        <dbReference type="ARBA" id="ARBA00069325"/>
    </source>
</evidence>
<dbReference type="AlphaFoldDB" id="R6U200"/>
<dbReference type="NCBIfam" id="TIGR00113">
    <property type="entry name" value="queA"/>
    <property type="match status" value="1"/>
</dbReference>
<evidence type="ECO:0000313" key="14">
    <source>
        <dbReference type="EMBL" id="CDC74131.1"/>
    </source>
</evidence>
<comment type="subcellular location">
    <subcellularLocation>
        <location evidence="1 13">Cytoplasm</location>
    </subcellularLocation>
</comment>
<keyword evidence="7 13" id="KW-0671">Queuosine biosynthesis</keyword>
<evidence type="ECO:0000313" key="15">
    <source>
        <dbReference type="Proteomes" id="UP000017938"/>
    </source>
</evidence>
<evidence type="ECO:0000256" key="3">
    <source>
        <dbReference type="ARBA" id="ARBA00011245"/>
    </source>
</evidence>
<dbReference type="GO" id="GO:0051075">
    <property type="term" value="F:S-adenosylmethionine:tRNA ribosyltransferase-isomerase activity"/>
    <property type="evidence" value="ECO:0007669"/>
    <property type="project" value="UniProtKB-EC"/>
</dbReference>
<evidence type="ECO:0000256" key="5">
    <source>
        <dbReference type="ARBA" id="ARBA00022679"/>
    </source>
</evidence>
<dbReference type="STRING" id="1263015.BN580_01426"/>
<dbReference type="Gene3D" id="3.40.1780.10">
    <property type="entry name" value="QueA-like"/>
    <property type="match status" value="1"/>
</dbReference>
<dbReference type="Gene3D" id="2.40.10.240">
    <property type="entry name" value="QueA-like"/>
    <property type="match status" value="1"/>
</dbReference>
<dbReference type="Proteomes" id="UP000017938">
    <property type="component" value="Unassembled WGS sequence"/>
</dbReference>
<organism evidence="14 15">
    <name type="scientific">Candidatus Colimorpha enterica</name>
    <dbReference type="NCBI Taxonomy" id="3083063"/>
    <lineage>
        <taxon>Bacteria</taxon>
        <taxon>Pseudomonadati</taxon>
        <taxon>Bacteroidota</taxon>
        <taxon>Bacteroidia</taxon>
        <taxon>Bacteroidales</taxon>
        <taxon>Candidatus Colimorpha</taxon>
    </lineage>
</organism>
<comment type="subunit">
    <text evidence="3 13">Monomer.</text>
</comment>
<comment type="function">
    <text evidence="13">Transfers and isomerizes the ribose moiety from AdoMet to the 7-aminomethyl group of 7-deazaguanine (preQ1-tRNA) to give epoxyqueuosine (oQ-tRNA).</text>
</comment>
<dbReference type="NCBIfam" id="NF001140">
    <property type="entry name" value="PRK00147.1"/>
    <property type="match status" value="1"/>
</dbReference>
<reference evidence="14" key="1">
    <citation type="submission" date="2012-11" db="EMBL/GenBank/DDBJ databases">
        <title>Dependencies among metagenomic species, viruses, plasmids and units of genetic variation.</title>
        <authorList>
            <person name="Nielsen H.B."/>
            <person name="Almeida M."/>
            <person name="Juncker A.S."/>
            <person name="Rasmussen S."/>
            <person name="Li J."/>
            <person name="Sunagawa S."/>
            <person name="Plichta D."/>
            <person name="Gautier L."/>
            <person name="Le Chatelier E."/>
            <person name="Peletier E."/>
            <person name="Bonde I."/>
            <person name="Nielsen T."/>
            <person name="Manichanh C."/>
            <person name="Arumugam M."/>
            <person name="Batto J."/>
            <person name="Santos M.B.Q.D."/>
            <person name="Blom N."/>
            <person name="Borruel N."/>
            <person name="Burgdorf K.S."/>
            <person name="Boumezbeur F."/>
            <person name="Casellas F."/>
            <person name="Dore J."/>
            <person name="Guarner F."/>
            <person name="Hansen T."/>
            <person name="Hildebrand F."/>
            <person name="Kaas R.S."/>
            <person name="Kennedy S."/>
            <person name="Kristiansen K."/>
            <person name="Kultima J.R."/>
            <person name="Leonard P."/>
            <person name="Levenez F."/>
            <person name="Lund O."/>
            <person name="Moumen B."/>
            <person name="Le Paslier D."/>
            <person name="Pons N."/>
            <person name="Pedersen O."/>
            <person name="Prifti E."/>
            <person name="Qin J."/>
            <person name="Raes J."/>
            <person name="Tap J."/>
            <person name="Tims S."/>
            <person name="Ussery D.W."/>
            <person name="Yamada T."/>
            <person name="MetaHit consortium"/>
            <person name="Renault P."/>
            <person name="Sicheritz-Ponten T."/>
            <person name="Bork P."/>
            <person name="Wang J."/>
            <person name="Brunak S."/>
            <person name="Ehrlich S.D."/>
        </authorList>
    </citation>
    <scope>NUCLEOTIDE SEQUENCE [LARGE SCALE GENOMIC DNA]</scope>
</reference>
<dbReference type="EC" id="2.4.99.17" evidence="10 13"/>
<keyword evidence="14" id="KW-0413">Isomerase</keyword>
<evidence type="ECO:0000256" key="7">
    <source>
        <dbReference type="ARBA" id="ARBA00022785"/>
    </source>
</evidence>
<dbReference type="InterPro" id="IPR042118">
    <property type="entry name" value="QueA_dom1"/>
</dbReference>
<sequence length="349" mass="39445">MITNKLTDTALTTKDFFYDLPKELIAQTPAEPRDSSRLLVLHKDTGETEHRIFRDIIDYLHEGDVLVINDSKVIPARLYGVKEDSGITVEVVLLRSRGLDVWETLVRPGRRCRPGTKIIFGDGLLRAEVLETVEGGNRLLKFAYEGDNIFHVLDKVGQMPLPPYITEKLKDKNRYQTVYAKEEGSAAAPTAGLHFTPELLERIKAKGVVIAPVMLHVGLGTFRPVKEDRIEEHEMHSEFISVSKETADLINNRKGRVFAVGTTSCRTLESVSDENGIVHPVTDDTKIFIYPGYRFKITDALITNFHLPESTLLMLVSALTSREMMLKTYNEAIDMKYRFFSFGDAMLIL</sequence>
<evidence type="ECO:0000256" key="13">
    <source>
        <dbReference type="HAMAP-Rule" id="MF_00113"/>
    </source>
</evidence>
<evidence type="ECO:0000256" key="10">
    <source>
        <dbReference type="ARBA" id="ARBA00066503"/>
    </source>
</evidence>
<dbReference type="GO" id="GO:0005737">
    <property type="term" value="C:cytoplasm"/>
    <property type="evidence" value="ECO:0007669"/>
    <property type="project" value="UniProtKB-SubCell"/>
</dbReference>
<evidence type="ECO:0000256" key="2">
    <source>
        <dbReference type="ARBA" id="ARBA00004691"/>
    </source>
</evidence>
<dbReference type="Pfam" id="PF02547">
    <property type="entry name" value="Queuosine_synth"/>
    <property type="match status" value="1"/>
</dbReference>
<evidence type="ECO:0000256" key="9">
    <source>
        <dbReference type="ARBA" id="ARBA00061210"/>
    </source>
</evidence>
<evidence type="ECO:0000256" key="1">
    <source>
        <dbReference type="ARBA" id="ARBA00004496"/>
    </source>
</evidence>
<dbReference type="GO" id="GO:0008616">
    <property type="term" value="P:tRNA queuosine(34) biosynthetic process"/>
    <property type="evidence" value="ECO:0007669"/>
    <property type="project" value="UniProtKB-UniRule"/>
</dbReference>
<accession>R6U200</accession>
<proteinExistence type="inferred from homology"/>
<evidence type="ECO:0000256" key="6">
    <source>
        <dbReference type="ARBA" id="ARBA00022691"/>
    </source>
</evidence>
<keyword evidence="4 13" id="KW-0963">Cytoplasm</keyword>
<evidence type="ECO:0000256" key="8">
    <source>
        <dbReference type="ARBA" id="ARBA00052751"/>
    </source>
</evidence>
<name>R6U200_9BACT</name>
<comment type="catalytic activity">
    <reaction evidence="8 13">
        <text>7-aminomethyl-7-carbaguanosine(34) in tRNA + S-adenosyl-L-methionine = epoxyqueuosine(34) in tRNA + adenine + L-methionine + 2 H(+)</text>
        <dbReference type="Rhea" id="RHEA:32155"/>
        <dbReference type="Rhea" id="RHEA-COMP:10342"/>
        <dbReference type="Rhea" id="RHEA-COMP:18582"/>
        <dbReference type="ChEBI" id="CHEBI:15378"/>
        <dbReference type="ChEBI" id="CHEBI:16708"/>
        <dbReference type="ChEBI" id="CHEBI:57844"/>
        <dbReference type="ChEBI" id="CHEBI:59789"/>
        <dbReference type="ChEBI" id="CHEBI:82833"/>
        <dbReference type="ChEBI" id="CHEBI:194443"/>
        <dbReference type="EC" id="2.4.99.17"/>
    </reaction>
</comment>
<comment type="similarity">
    <text evidence="9 13">Belongs to the QueA family.</text>
</comment>
<dbReference type="PANTHER" id="PTHR30307">
    <property type="entry name" value="S-ADENOSYLMETHIONINE:TRNA RIBOSYLTRANSFERASE-ISOMERASE"/>
    <property type="match status" value="1"/>
</dbReference>